<dbReference type="AlphaFoldDB" id="A0A563F333"/>
<organism evidence="1 2">
    <name type="scientific">Lentzea tibetensis</name>
    <dbReference type="NCBI Taxonomy" id="2591470"/>
    <lineage>
        <taxon>Bacteria</taxon>
        <taxon>Bacillati</taxon>
        <taxon>Actinomycetota</taxon>
        <taxon>Actinomycetes</taxon>
        <taxon>Pseudonocardiales</taxon>
        <taxon>Pseudonocardiaceae</taxon>
        <taxon>Lentzea</taxon>
    </lineage>
</organism>
<evidence type="ECO:0000313" key="2">
    <source>
        <dbReference type="Proteomes" id="UP000316639"/>
    </source>
</evidence>
<dbReference type="RefSeq" id="WP_146349025.1">
    <property type="nucleotide sequence ID" value="NZ_VOBR01000001.1"/>
</dbReference>
<proteinExistence type="predicted"/>
<dbReference type="OrthoDB" id="4541270at2"/>
<dbReference type="Proteomes" id="UP000316639">
    <property type="component" value="Unassembled WGS sequence"/>
</dbReference>
<sequence>MNVTSQLDSLRELSDAKSWYEETLGWRVSLDVGNQRLVMPVGRDVDAITMPARIGVVVLAQLRIALLAGPVATVPGGRWYTFLTLHAARPLLPAALRSARVQLVPRGGQVVIPSGCENDAWRWVEMPRPYCVLPSWSAVIVATKLAVASE</sequence>
<accession>A0A563F333</accession>
<evidence type="ECO:0000313" key="1">
    <source>
        <dbReference type="EMBL" id="TWP54242.1"/>
    </source>
</evidence>
<comment type="caution">
    <text evidence="1">The sequence shown here is derived from an EMBL/GenBank/DDBJ whole genome shotgun (WGS) entry which is preliminary data.</text>
</comment>
<gene>
    <name evidence="1" type="ORF">FKR81_01395</name>
</gene>
<dbReference type="EMBL" id="VOBR01000001">
    <property type="protein sequence ID" value="TWP54242.1"/>
    <property type="molecule type" value="Genomic_DNA"/>
</dbReference>
<keyword evidence="2" id="KW-1185">Reference proteome</keyword>
<reference evidence="1 2" key="1">
    <citation type="submission" date="2019-07" db="EMBL/GenBank/DDBJ databases">
        <title>Lentzea xizangensis sp. nov., isolated from Qinghai-Tibetan Plateau Soils.</title>
        <authorList>
            <person name="Huang J."/>
        </authorList>
    </citation>
    <scope>NUCLEOTIDE SEQUENCE [LARGE SCALE GENOMIC DNA]</scope>
    <source>
        <strain evidence="1 2">FXJ1.1311</strain>
    </source>
</reference>
<protein>
    <submittedName>
        <fullName evidence="1">Uncharacterized protein</fullName>
    </submittedName>
</protein>
<name>A0A563F333_9PSEU</name>